<keyword evidence="3" id="KW-1185">Reference proteome</keyword>
<dbReference type="RefSeq" id="XP_046042117.1">
    <property type="nucleotide sequence ID" value="XM_046186117.1"/>
</dbReference>
<proteinExistence type="predicted"/>
<dbReference type="PANTHER" id="PTHR43977">
    <property type="entry name" value="STRUCTURAL MAINTENANCE OF CHROMOSOMES PROTEIN 3"/>
    <property type="match status" value="1"/>
</dbReference>
<accession>A0A9P9JL79</accession>
<dbReference type="Gene3D" id="3.40.50.300">
    <property type="entry name" value="P-loop containing nucleotide triphosphate hydrolases"/>
    <property type="match status" value="1"/>
</dbReference>
<dbReference type="AlphaFoldDB" id="A0A9P9JL79"/>
<feature type="non-terminal residue" evidence="2">
    <location>
        <position position="1"/>
    </location>
</feature>
<protein>
    <submittedName>
        <fullName evidence="2">RecF/RecN/SMC</fullName>
    </submittedName>
</protein>
<evidence type="ECO:0000259" key="1">
    <source>
        <dbReference type="Pfam" id="PF02463"/>
    </source>
</evidence>
<dbReference type="GeneID" id="70216071"/>
<organism evidence="2 3">
    <name type="scientific">Fusarium redolens</name>
    <dbReference type="NCBI Taxonomy" id="48865"/>
    <lineage>
        <taxon>Eukaryota</taxon>
        <taxon>Fungi</taxon>
        <taxon>Dikarya</taxon>
        <taxon>Ascomycota</taxon>
        <taxon>Pezizomycotina</taxon>
        <taxon>Sordariomycetes</taxon>
        <taxon>Hypocreomycetidae</taxon>
        <taxon>Hypocreales</taxon>
        <taxon>Nectriaceae</taxon>
        <taxon>Fusarium</taxon>
        <taxon>Fusarium redolens species complex</taxon>
    </lineage>
</organism>
<gene>
    <name evidence="2" type="ORF">BKA55DRAFT_467140</name>
</gene>
<name>A0A9P9JL79_FUSRE</name>
<evidence type="ECO:0000313" key="2">
    <source>
        <dbReference type="EMBL" id="KAH7220513.1"/>
    </source>
</evidence>
<dbReference type="EMBL" id="JAGMUX010000028">
    <property type="protein sequence ID" value="KAH7220513.1"/>
    <property type="molecule type" value="Genomic_DNA"/>
</dbReference>
<reference evidence="2" key="1">
    <citation type="journal article" date="2021" name="Nat. Commun.">
        <title>Genetic determinants of endophytism in the Arabidopsis root mycobiome.</title>
        <authorList>
            <person name="Mesny F."/>
            <person name="Miyauchi S."/>
            <person name="Thiergart T."/>
            <person name="Pickel B."/>
            <person name="Atanasova L."/>
            <person name="Karlsson M."/>
            <person name="Huettel B."/>
            <person name="Barry K.W."/>
            <person name="Haridas S."/>
            <person name="Chen C."/>
            <person name="Bauer D."/>
            <person name="Andreopoulos W."/>
            <person name="Pangilinan J."/>
            <person name="LaButti K."/>
            <person name="Riley R."/>
            <person name="Lipzen A."/>
            <person name="Clum A."/>
            <person name="Drula E."/>
            <person name="Henrissat B."/>
            <person name="Kohler A."/>
            <person name="Grigoriev I.V."/>
            <person name="Martin F.M."/>
            <person name="Hacquard S."/>
        </authorList>
    </citation>
    <scope>NUCLEOTIDE SEQUENCE</scope>
    <source>
        <strain evidence="2">MPI-CAGE-AT-0023</strain>
    </source>
</reference>
<feature type="domain" description="RecF/RecN/SMC N-terminal" evidence="1">
    <location>
        <begin position="1"/>
        <end position="109"/>
    </location>
</feature>
<dbReference type="InterPro" id="IPR003395">
    <property type="entry name" value="RecF/RecN/SMC_N"/>
</dbReference>
<feature type="non-terminal residue" evidence="2">
    <location>
        <position position="110"/>
    </location>
</feature>
<sequence length="110" mass="11906">IINGFKSCAVYTVVTGQDESFSSITGLNDSGKSNILDAICFVLGTQNLEDLICDCAEVVVIKASVIIVLHNWEAKESPIGFEEYATISMIRNVVLGGTSKYLINGHRAHQ</sequence>
<dbReference type="SUPFAM" id="SSF52540">
    <property type="entry name" value="P-loop containing nucleoside triphosphate hydrolases"/>
    <property type="match status" value="1"/>
</dbReference>
<dbReference type="InterPro" id="IPR027417">
    <property type="entry name" value="P-loop_NTPase"/>
</dbReference>
<dbReference type="Proteomes" id="UP000720189">
    <property type="component" value="Unassembled WGS sequence"/>
</dbReference>
<dbReference type="OrthoDB" id="10255539at2759"/>
<evidence type="ECO:0000313" key="3">
    <source>
        <dbReference type="Proteomes" id="UP000720189"/>
    </source>
</evidence>
<dbReference type="Pfam" id="PF02463">
    <property type="entry name" value="SMC_N"/>
    <property type="match status" value="1"/>
</dbReference>
<comment type="caution">
    <text evidence="2">The sequence shown here is derived from an EMBL/GenBank/DDBJ whole genome shotgun (WGS) entry which is preliminary data.</text>
</comment>